<feature type="domain" description="AP2/ERF" evidence="7">
    <location>
        <begin position="8"/>
        <end position="65"/>
    </location>
</feature>
<dbReference type="GO" id="GO:0003677">
    <property type="term" value="F:DNA binding"/>
    <property type="evidence" value="ECO:0007669"/>
    <property type="project" value="UniProtKB-KW"/>
</dbReference>
<evidence type="ECO:0000256" key="5">
    <source>
        <dbReference type="ARBA" id="ARBA00023242"/>
    </source>
</evidence>
<dbReference type="Gene3D" id="3.30.730.10">
    <property type="entry name" value="AP2/ERF domain"/>
    <property type="match status" value="1"/>
</dbReference>
<evidence type="ECO:0000256" key="4">
    <source>
        <dbReference type="ARBA" id="ARBA00023163"/>
    </source>
</evidence>
<name>A0A0K9Q1R6_ZOSMR</name>
<dbReference type="GO" id="GO:0005634">
    <property type="term" value="C:nucleus"/>
    <property type="evidence" value="ECO:0007669"/>
    <property type="project" value="UniProtKB-SubCell"/>
</dbReference>
<dbReference type="InterPro" id="IPR001471">
    <property type="entry name" value="AP2/ERF_dom"/>
</dbReference>
<dbReference type="SMART" id="SM00380">
    <property type="entry name" value="AP2"/>
    <property type="match status" value="1"/>
</dbReference>
<protein>
    <submittedName>
        <fullName evidence="8">Ethylene-responsive transcription factor 9</fullName>
    </submittedName>
</protein>
<accession>A0A0K9Q1R6</accession>
<dbReference type="STRING" id="29655.A0A0K9Q1R6"/>
<keyword evidence="9" id="KW-1185">Reference proteome</keyword>
<dbReference type="InterPro" id="IPR036955">
    <property type="entry name" value="AP2/ERF_dom_sf"/>
</dbReference>
<keyword evidence="3" id="KW-0238">DNA-binding</keyword>
<sequence length="203" mass="23663">MVQKKEVHYRGVRKRPWGRYAAEIRDPRKKARVWLGTFDTAIQAAQAYDAAARDFRGSKAKTNFADQSSLVNNNTTPTDHRSLQLSYPIPLPLFKQINPPWERYLVDPQQQQQLQQQTDGSRNIPNLHPFLEAVEEREDKQVGNLNSDSDLDLDLNLNLRSSNQTHTADVNNKNNNNNKKKEKEIRFFRFLSFQAILNLRFKK</sequence>
<dbReference type="AlphaFoldDB" id="A0A0K9Q1R6"/>
<keyword evidence="5" id="KW-0539">Nucleus</keyword>
<dbReference type="PANTHER" id="PTHR31677:SF228">
    <property type="entry name" value="ETHYLENE-RESPONSIVE TRANSCRIPTION FACTOR 10-RELATED"/>
    <property type="match status" value="1"/>
</dbReference>
<dbReference type="PRINTS" id="PR00367">
    <property type="entry name" value="ETHRSPELEMNT"/>
</dbReference>
<evidence type="ECO:0000256" key="1">
    <source>
        <dbReference type="ARBA" id="ARBA00004123"/>
    </source>
</evidence>
<comment type="subcellular location">
    <subcellularLocation>
        <location evidence="1">Nucleus</location>
    </subcellularLocation>
</comment>
<dbReference type="EMBL" id="LFYR01000216">
    <property type="protein sequence ID" value="KMZ75099.1"/>
    <property type="molecule type" value="Genomic_DNA"/>
</dbReference>
<dbReference type="PANTHER" id="PTHR31677">
    <property type="entry name" value="AP2 DOMAIN CLASS TRANSCRIPTION FACTOR"/>
    <property type="match status" value="1"/>
</dbReference>
<gene>
    <name evidence="8" type="ORF">ZOSMA_11G01280</name>
</gene>
<feature type="region of interest" description="Disordered" evidence="6">
    <location>
        <begin position="162"/>
        <end position="181"/>
    </location>
</feature>
<keyword evidence="4" id="KW-0804">Transcription</keyword>
<dbReference type="PROSITE" id="PS51032">
    <property type="entry name" value="AP2_ERF"/>
    <property type="match status" value="1"/>
</dbReference>
<evidence type="ECO:0000256" key="3">
    <source>
        <dbReference type="ARBA" id="ARBA00023125"/>
    </source>
</evidence>
<dbReference type="FunFam" id="3.30.730.10:FF:000001">
    <property type="entry name" value="Ethylene-responsive transcription factor 2"/>
    <property type="match status" value="1"/>
</dbReference>
<dbReference type="GO" id="GO:0003700">
    <property type="term" value="F:DNA-binding transcription factor activity"/>
    <property type="evidence" value="ECO:0007669"/>
    <property type="project" value="InterPro"/>
</dbReference>
<dbReference type="CDD" id="cd00018">
    <property type="entry name" value="AP2"/>
    <property type="match status" value="1"/>
</dbReference>
<proteinExistence type="predicted"/>
<keyword evidence="2" id="KW-0805">Transcription regulation</keyword>
<evidence type="ECO:0000313" key="8">
    <source>
        <dbReference type="EMBL" id="KMZ75099.1"/>
    </source>
</evidence>
<evidence type="ECO:0000313" key="9">
    <source>
        <dbReference type="Proteomes" id="UP000036987"/>
    </source>
</evidence>
<dbReference type="Proteomes" id="UP000036987">
    <property type="component" value="Unassembled WGS sequence"/>
</dbReference>
<reference evidence="9" key="1">
    <citation type="journal article" date="2016" name="Nature">
        <title>The genome of the seagrass Zostera marina reveals angiosperm adaptation to the sea.</title>
        <authorList>
            <person name="Olsen J.L."/>
            <person name="Rouze P."/>
            <person name="Verhelst B."/>
            <person name="Lin Y.-C."/>
            <person name="Bayer T."/>
            <person name="Collen J."/>
            <person name="Dattolo E."/>
            <person name="De Paoli E."/>
            <person name="Dittami S."/>
            <person name="Maumus F."/>
            <person name="Michel G."/>
            <person name="Kersting A."/>
            <person name="Lauritano C."/>
            <person name="Lohaus R."/>
            <person name="Toepel M."/>
            <person name="Tonon T."/>
            <person name="Vanneste K."/>
            <person name="Amirebrahimi M."/>
            <person name="Brakel J."/>
            <person name="Bostroem C."/>
            <person name="Chovatia M."/>
            <person name="Grimwood J."/>
            <person name="Jenkins J.W."/>
            <person name="Jueterbock A."/>
            <person name="Mraz A."/>
            <person name="Stam W.T."/>
            <person name="Tice H."/>
            <person name="Bornberg-Bauer E."/>
            <person name="Green P.J."/>
            <person name="Pearson G.A."/>
            <person name="Procaccini G."/>
            <person name="Duarte C.M."/>
            <person name="Schmutz J."/>
            <person name="Reusch T.B.H."/>
            <person name="Van de Peer Y."/>
        </authorList>
    </citation>
    <scope>NUCLEOTIDE SEQUENCE [LARGE SCALE GENOMIC DNA]</scope>
    <source>
        <strain evidence="9">cv. Finnish</strain>
    </source>
</reference>
<dbReference type="OrthoDB" id="1931494at2759"/>
<dbReference type="Pfam" id="PF00847">
    <property type="entry name" value="AP2"/>
    <property type="match status" value="1"/>
</dbReference>
<evidence type="ECO:0000256" key="2">
    <source>
        <dbReference type="ARBA" id="ARBA00023015"/>
    </source>
</evidence>
<comment type="caution">
    <text evidence="8">The sequence shown here is derived from an EMBL/GenBank/DDBJ whole genome shotgun (WGS) entry which is preliminary data.</text>
</comment>
<organism evidence="8 9">
    <name type="scientific">Zostera marina</name>
    <name type="common">Eelgrass</name>
    <dbReference type="NCBI Taxonomy" id="29655"/>
    <lineage>
        <taxon>Eukaryota</taxon>
        <taxon>Viridiplantae</taxon>
        <taxon>Streptophyta</taxon>
        <taxon>Embryophyta</taxon>
        <taxon>Tracheophyta</taxon>
        <taxon>Spermatophyta</taxon>
        <taxon>Magnoliopsida</taxon>
        <taxon>Liliopsida</taxon>
        <taxon>Zosteraceae</taxon>
        <taxon>Zostera</taxon>
    </lineage>
</organism>
<evidence type="ECO:0000259" key="7">
    <source>
        <dbReference type="PROSITE" id="PS51032"/>
    </source>
</evidence>
<evidence type="ECO:0000256" key="6">
    <source>
        <dbReference type="SAM" id="MobiDB-lite"/>
    </source>
</evidence>
<dbReference type="SUPFAM" id="SSF54171">
    <property type="entry name" value="DNA-binding domain"/>
    <property type="match status" value="1"/>
</dbReference>
<dbReference type="InterPro" id="IPR016177">
    <property type="entry name" value="DNA-bd_dom_sf"/>
</dbReference>